<evidence type="ECO:0000256" key="6">
    <source>
        <dbReference type="ARBA" id="ARBA00022781"/>
    </source>
</evidence>
<keyword evidence="13" id="KW-1185">Reference proteome</keyword>
<comment type="subcellular location">
    <subcellularLocation>
        <location evidence="1">Cell membrane</location>
        <topology evidence="1">Multi-pass membrane protein</topology>
    </subcellularLocation>
</comment>
<evidence type="ECO:0000313" key="12">
    <source>
        <dbReference type="EMBL" id="CAD7621878.1"/>
    </source>
</evidence>
<dbReference type="PANTHER" id="PTHR21522:SF58">
    <property type="entry name" value="AGAP000074-PA"/>
    <property type="match status" value="1"/>
</dbReference>
<protein>
    <submittedName>
        <fullName evidence="12">Uncharacterized protein</fullName>
    </submittedName>
</protein>
<proteinExistence type="inferred from homology"/>
<feature type="transmembrane region" description="Helical" evidence="11">
    <location>
        <begin position="238"/>
        <end position="258"/>
    </location>
</feature>
<evidence type="ECO:0000256" key="3">
    <source>
        <dbReference type="ARBA" id="ARBA00022448"/>
    </source>
</evidence>
<feature type="transmembrane region" description="Helical" evidence="11">
    <location>
        <begin position="166"/>
        <end position="187"/>
    </location>
</feature>
<feature type="transmembrane region" description="Helical" evidence="11">
    <location>
        <begin position="21"/>
        <end position="39"/>
    </location>
</feature>
<keyword evidence="9 11" id="KW-0472">Membrane</keyword>
<evidence type="ECO:0000256" key="4">
    <source>
        <dbReference type="ARBA" id="ARBA00022475"/>
    </source>
</evidence>
<keyword evidence="10" id="KW-0407">Ion channel</keyword>
<keyword evidence="3" id="KW-0813">Transport</keyword>
<dbReference type="InterPro" id="IPR004878">
    <property type="entry name" value="Otopetrin"/>
</dbReference>
<feature type="transmembrane region" description="Helical" evidence="11">
    <location>
        <begin position="372"/>
        <end position="393"/>
    </location>
</feature>
<feature type="transmembrane region" description="Helical" evidence="11">
    <location>
        <begin position="399"/>
        <end position="422"/>
    </location>
</feature>
<evidence type="ECO:0000256" key="11">
    <source>
        <dbReference type="SAM" id="Phobius"/>
    </source>
</evidence>
<gene>
    <name evidence="12" type="ORF">OSB1V03_LOCUS2348</name>
</gene>
<dbReference type="EMBL" id="OC855375">
    <property type="protein sequence ID" value="CAD7621878.1"/>
    <property type="molecule type" value="Genomic_DNA"/>
</dbReference>
<keyword evidence="4" id="KW-1003">Cell membrane</keyword>
<dbReference type="AlphaFoldDB" id="A0A7R9PVH6"/>
<feature type="transmembrane region" description="Helical" evidence="11">
    <location>
        <begin position="126"/>
        <end position="154"/>
    </location>
</feature>
<dbReference type="OrthoDB" id="6429739at2759"/>
<keyword evidence="8" id="KW-0406">Ion transport</keyword>
<dbReference type="EMBL" id="CAJPIZ010000800">
    <property type="protein sequence ID" value="CAG2102308.1"/>
    <property type="molecule type" value="Genomic_DNA"/>
</dbReference>
<evidence type="ECO:0000256" key="5">
    <source>
        <dbReference type="ARBA" id="ARBA00022692"/>
    </source>
</evidence>
<feature type="transmembrane region" description="Helical" evidence="11">
    <location>
        <begin position="328"/>
        <end position="347"/>
    </location>
</feature>
<evidence type="ECO:0000256" key="10">
    <source>
        <dbReference type="ARBA" id="ARBA00023303"/>
    </source>
</evidence>
<evidence type="ECO:0000256" key="8">
    <source>
        <dbReference type="ARBA" id="ARBA00023065"/>
    </source>
</evidence>
<reference evidence="12" key="1">
    <citation type="submission" date="2020-11" db="EMBL/GenBank/DDBJ databases">
        <authorList>
            <person name="Tran Van P."/>
        </authorList>
    </citation>
    <scope>NUCLEOTIDE SEQUENCE</scope>
</reference>
<organism evidence="12">
    <name type="scientific">Medioppia subpectinata</name>
    <dbReference type="NCBI Taxonomy" id="1979941"/>
    <lineage>
        <taxon>Eukaryota</taxon>
        <taxon>Metazoa</taxon>
        <taxon>Ecdysozoa</taxon>
        <taxon>Arthropoda</taxon>
        <taxon>Chelicerata</taxon>
        <taxon>Arachnida</taxon>
        <taxon>Acari</taxon>
        <taxon>Acariformes</taxon>
        <taxon>Sarcoptiformes</taxon>
        <taxon>Oribatida</taxon>
        <taxon>Brachypylina</taxon>
        <taxon>Oppioidea</taxon>
        <taxon>Oppiidae</taxon>
        <taxon>Medioppia</taxon>
    </lineage>
</organism>
<keyword evidence="6" id="KW-0375">Hydrogen ion transport</keyword>
<keyword evidence="7 11" id="KW-1133">Transmembrane helix</keyword>
<dbReference type="GO" id="GO:0015252">
    <property type="term" value="F:proton channel activity"/>
    <property type="evidence" value="ECO:0007669"/>
    <property type="project" value="InterPro"/>
</dbReference>
<dbReference type="GO" id="GO:0005886">
    <property type="term" value="C:plasma membrane"/>
    <property type="evidence" value="ECO:0007669"/>
    <property type="project" value="UniProtKB-SubCell"/>
</dbReference>
<dbReference type="Proteomes" id="UP000759131">
    <property type="component" value="Unassembled WGS sequence"/>
</dbReference>
<comment type="similarity">
    <text evidence="2">Belongs to the otopetrin family.</text>
</comment>
<evidence type="ECO:0000256" key="2">
    <source>
        <dbReference type="ARBA" id="ARBA00006513"/>
    </source>
</evidence>
<sequence>MLSAIICLYDVNHKNNNKINSFTILITLVGFGWLVWLHVDIIRYKRWALNYLNEMNNKHNNNESQDYLDEKFYDTTSIATAVVFNTLHNTAPQQPNDQGAGFKGHSLRKRGLTEYDFQDGDNSSNFYLKCGMTVFCFGSIVHMGVQLFSYIYFYAKGILINRYQRLSRFALMHLLATSLSVWFRTIINEAIDDYVGDIHAANGTYNETLGVFNQVIKHQLYCLERTVINAKSMATLPYLYPFTIEFNIIMASIWYICWTNIANLAHSQSYTDDHSTSRQTSTSLLIRADCHASNRGLFCGLSALLATAVTIIIFFATQSYEKLGLSVYSAQISALTAVGCSVVPLAYNKTRRLDVRQPISGDDPGYVTMHDLLLLIPIPFFITHYITLIMASVDKGTAAEWFLVVIYLFAIAQVLCQSPFIVDGMRRCANTRQLRYRKPGREWIIFALILNVTLWILNTFELKFMDRYEAWSNCNDAHEEFAHNFVADLEWFGQGDRVPESETALNVWCAKKGLFTDANSPNSKNLKGIFPWIGSKKPKATVILGQAVNPSVLNRLTSFCRLNKTTTKLTYAKLFNEKIEETKNLKLSAINAISNLPQADMKTDNVGKGLCIMKSYVDKLVDLYPDQDGFKQFVREHQSVFASLSEFITGKLPGTGTGQKAADKCDFPIENGQGAKQPLIQVAAPVAQQVNNLVQSVGSVVAPVLAQAAPPVTEAPVPVCPIKVKSLAVTMTDYYNCEVVTEEKVNKFMMENEIIGSGQLMADNSTGLINYCKERRSFTDMGGANAKKLNDVYAWFDTKKNNEY</sequence>
<accession>A0A7R9PVH6</accession>
<keyword evidence="5 11" id="KW-0812">Transmembrane</keyword>
<evidence type="ECO:0000256" key="9">
    <source>
        <dbReference type="ARBA" id="ARBA00023136"/>
    </source>
</evidence>
<dbReference type="PANTHER" id="PTHR21522">
    <property type="entry name" value="PROTON CHANNEL OTOP"/>
    <property type="match status" value="1"/>
</dbReference>
<evidence type="ECO:0000256" key="7">
    <source>
        <dbReference type="ARBA" id="ARBA00022989"/>
    </source>
</evidence>
<name>A0A7R9PVH6_9ACAR</name>
<feature type="transmembrane region" description="Helical" evidence="11">
    <location>
        <begin position="297"/>
        <end position="316"/>
    </location>
</feature>
<feature type="transmembrane region" description="Helical" evidence="11">
    <location>
        <begin position="443"/>
        <end position="460"/>
    </location>
</feature>
<evidence type="ECO:0000256" key="1">
    <source>
        <dbReference type="ARBA" id="ARBA00004651"/>
    </source>
</evidence>
<dbReference type="Pfam" id="PF03189">
    <property type="entry name" value="Otopetrin"/>
    <property type="match status" value="2"/>
</dbReference>
<evidence type="ECO:0000313" key="13">
    <source>
        <dbReference type="Proteomes" id="UP000759131"/>
    </source>
</evidence>